<proteinExistence type="predicted"/>
<dbReference type="InterPro" id="IPR018164">
    <property type="entry name" value="Ala-tRNA-synth_IIc_N"/>
</dbReference>
<dbReference type="InterPro" id="IPR009000">
    <property type="entry name" value="Transl_B-barrel_sf"/>
</dbReference>
<evidence type="ECO:0000259" key="3">
    <source>
        <dbReference type="Pfam" id="PF01411"/>
    </source>
</evidence>
<protein>
    <recommendedName>
        <fullName evidence="3">Alanyl-tRNA synthetase class IIc N-terminal domain-containing protein</fullName>
    </recommendedName>
</protein>
<dbReference type="GO" id="GO:0046872">
    <property type="term" value="F:metal ion binding"/>
    <property type="evidence" value="ECO:0007669"/>
    <property type="project" value="UniProtKB-KW"/>
</dbReference>
<dbReference type="AlphaFoldDB" id="A0A382T7R0"/>
<dbReference type="Gene3D" id="2.40.30.130">
    <property type="match status" value="1"/>
</dbReference>
<evidence type="ECO:0000256" key="2">
    <source>
        <dbReference type="ARBA" id="ARBA00022833"/>
    </source>
</evidence>
<name>A0A382T7R0_9ZZZZ</name>
<dbReference type="EMBL" id="UINC01134562">
    <property type="protein sequence ID" value="SVD18179.1"/>
    <property type="molecule type" value="Genomic_DNA"/>
</dbReference>
<dbReference type="GO" id="GO:0006419">
    <property type="term" value="P:alanyl-tRNA aminoacylation"/>
    <property type="evidence" value="ECO:0007669"/>
    <property type="project" value="InterPro"/>
</dbReference>
<organism evidence="4">
    <name type="scientific">marine metagenome</name>
    <dbReference type="NCBI Taxonomy" id="408172"/>
    <lineage>
        <taxon>unclassified sequences</taxon>
        <taxon>metagenomes</taxon>
        <taxon>ecological metagenomes</taxon>
    </lineage>
</organism>
<evidence type="ECO:0000256" key="1">
    <source>
        <dbReference type="ARBA" id="ARBA00022723"/>
    </source>
</evidence>
<dbReference type="PANTHER" id="PTHR43462">
    <property type="entry name" value="ALANYL-TRNA EDITING PROTEIN"/>
    <property type="match status" value="1"/>
</dbReference>
<evidence type="ECO:0000313" key="4">
    <source>
        <dbReference type="EMBL" id="SVD18179.1"/>
    </source>
</evidence>
<dbReference type="PANTHER" id="PTHR43462:SF1">
    <property type="entry name" value="ALANYL-TRNA EDITING PROTEIN AARSD1"/>
    <property type="match status" value="1"/>
</dbReference>
<dbReference type="InterPro" id="IPR051335">
    <property type="entry name" value="Alanyl-tRNA_Editing_Enzymes"/>
</dbReference>
<dbReference type="SUPFAM" id="SSF50447">
    <property type="entry name" value="Translation proteins"/>
    <property type="match status" value="1"/>
</dbReference>
<feature type="non-terminal residue" evidence="4">
    <location>
        <position position="168"/>
    </location>
</feature>
<feature type="domain" description="Alanyl-tRNA synthetase class IIc N-terminal" evidence="3">
    <location>
        <begin position="14"/>
        <end position="91"/>
    </location>
</feature>
<dbReference type="GO" id="GO:0002161">
    <property type="term" value="F:aminoacyl-tRNA deacylase activity"/>
    <property type="evidence" value="ECO:0007669"/>
    <property type="project" value="UniProtKB-ARBA"/>
</dbReference>
<reference evidence="4" key="1">
    <citation type="submission" date="2018-05" db="EMBL/GenBank/DDBJ databases">
        <authorList>
            <person name="Lanie J.A."/>
            <person name="Ng W.-L."/>
            <person name="Kazmierczak K.M."/>
            <person name="Andrzejewski T.M."/>
            <person name="Davidsen T.M."/>
            <person name="Wayne K.J."/>
            <person name="Tettelin H."/>
            <person name="Glass J.I."/>
            <person name="Rusch D."/>
            <person name="Podicherti R."/>
            <person name="Tsui H.-C.T."/>
            <person name="Winkler M.E."/>
        </authorList>
    </citation>
    <scope>NUCLEOTIDE SEQUENCE</scope>
</reference>
<dbReference type="GO" id="GO:0005524">
    <property type="term" value="F:ATP binding"/>
    <property type="evidence" value="ECO:0007669"/>
    <property type="project" value="InterPro"/>
</dbReference>
<dbReference type="InterPro" id="IPR018163">
    <property type="entry name" value="Thr/Ala-tRNA-synth_IIc_edit"/>
</dbReference>
<feature type="non-terminal residue" evidence="4">
    <location>
        <position position="1"/>
    </location>
</feature>
<accession>A0A382T7R0</accession>
<keyword evidence="2" id="KW-0862">Zinc</keyword>
<dbReference type="Pfam" id="PF01411">
    <property type="entry name" value="tRNA-synt_2c"/>
    <property type="match status" value="1"/>
</dbReference>
<dbReference type="SUPFAM" id="SSF55186">
    <property type="entry name" value="ThrRS/AlaRS common domain"/>
    <property type="match status" value="1"/>
</dbReference>
<dbReference type="Gene3D" id="3.30.980.10">
    <property type="entry name" value="Threonyl-trna Synthetase, Chain A, domain 2"/>
    <property type="match status" value="1"/>
</dbReference>
<sequence>VTKILCYNDSYLREFDATVVMETPTGVVLDQTAFYPGGGGQPCDTGRLFDQETVYTIGKVSREDGNYVHRIEDGPMPQIGASVRGEIDWKRRYQLMRTHTALHTLCGIVWQEYGAKVTGGDMKPLSARMDFELERMTANFASEIEKTVNRELISAHPVVVKTFPRKEA</sequence>
<gene>
    <name evidence="4" type="ORF">METZ01_LOCUS371033</name>
</gene>
<keyword evidence="1" id="KW-0479">Metal-binding</keyword>
<dbReference type="GO" id="GO:0004813">
    <property type="term" value="F:alanine-tRNA ligase activity"/>
    <property type="evidence" value="ECO:0007669"/>
    <property type="project" value="InterPro"/>
</dbReference>